<evidence type="ECO:0000256" key="2">
    <source>
        <dbReference type="ARBA" id="ARBA00022741"/>
    </source>
</evidence>
<keyword evidence="3" id="KW-0067">ATP-binding</keyword>
<dbReference type="PANTHER" id="PTHR10745">
    <property type="entry name" value="GLYCYL-TRNA SYNTHETASE/DNA POLYMERASE SUBUNIT GAMMA-2"/>
    <property type="match status" value="1"/>
</dbReference>
<evidence type="ECO:0000256" key="3">
    <source>
        <dbReference type="ARBA" id="ARBA00022840"/>
    </source>
</evidence>
<dbReference type="Pfam" id="PF00458">
    <property type="entry name" value="WHEP-TRS"/>
    <property type="match status" value="1"/>
</dbReference>
<keyword evidence="9" id="KW-1185">Reference proteome</keyword>
<dbReference type="EMBL" id="JACEEZ010011991">
    <property type="protein sequence ID" value="KAG0720964.1"/>
    <property type="molecule type" value="Genomic_DNA"/>
</dbReference>
<feature type="signal peptide" evidence="6">
    <location>
        <begin position="1"/>
        <end position="18"/>
    </location>
</feature>
<dbReference type="InterPro" id="IPR009068">
    <property type="entry name" value="uS15_NS1_RNA-bd_sf"/>
</dbReference>
<dbReference type="AlphaFoldDB" id="A0A8J5CSS1"/>
<dbReference type="SUPFAM" id="SSF55681">
    <property type="entry name" value="Class II aaRS and biotin synthetases"/>
    <property type="match status" value="1"/>
</dbReference>
<comment type="caution">
    <text evidence="8">The sequence shown here is derived from an EMBL/GenBank/DDBJ whole genome shotgun (WGS) entry which is preliminary data.</text>
</comment>
<dbReference type="GO" id="GO:0005739">
    <property type="term" value="C:mitochondrion"/>
    <property type="evidence" value="ECO:0007669"/>
    <property type="project" value="TreeGrafter"/>
</dbReference>
<dbReference type="GO" id="GO:0070150">
    <property type="term" value="P:mitochondrial glycyl-tRNA aminoacylation"/>
    <property type="evidence" value="ECO:0007669"/>
    <property type="project" value="TreeGrafter"/>
</dbReference>
<dbReference type="PROSITE" id="PS51185">
    <property type="entry name" value="WHEP_TRS_2"/>
    <property type="match status" value="1"/>
</dbReference>
<name>A0A8J5CSS1_CHIOP</name>
<organism evidence="8 9">
    <name type="scientific">Chionoecetes opilio</name>
    <name type="common">Atlantic snow crab</name>
    <name type="synonym">Cancer opilio</name>
    <dbReference type="NCBI Taxonomy" id="41210"/>
    <lineage>
        <taxon>Eukaryota</taxon>
        <taxon>Metazoa</taxon>
        <taxon>Ecdysozoa</taxon>
        <taxon>Arthropoda</taxon>
        <taxon>Crustacea</taxon>
        <taxon>Multicrustacea</taxon>
        <taxon>Malacostraca</taxon>
        <taxon>Eumalacostraca</taxon>
        <taxon>Eucarida</taxon>
        <taxon>Decapoda</taxon>
        <taxon>Pleocyemata</taxon>
        <taxon>Brachyura</taxon>
        <taxon>Eubrachyura</taxon>
        <taxon>Majoidea</taxon>
        <taxon>Majidae</taxon>
        <taxon>Chionoecetes</taxon>
    </lineage>
</organism>
<dbReference type="OrthoDB" id="6377990at2759"/>
<keyword evidence="1 8" id="KW-0436">Ligase</keyword>
<dbReference type="PANTHER" id="PTHR10745:SF0">
    <property type="entry name" value="GLYCINE--TRNA LIGASE"/>
    <property type="match status" value="1"/>
</dbReference>
<dbReference type="Gene3D" id="3.30.930.10">
    <property type="entry name" value="Bira Bifunctional Protein, Domain 2"/>
    <property type="match status" value="1"/>
</dbReference>
<evidence type="ECO:0000256" key="4">
    <source>
        <dbReference type="ARBA" id="ARBA00022917"/>
    </source>
</evidence>
<dbReference type="Gene3D" id="1.10.287.10">
    <property type="entry name" value="S15/NS1, RNA-binding"/>
    <property type="match status" value="1"/>
</dbReference>
<dbReference type="GO" id="GO:0005524">
    <property type="term" value="F:ATP binding"/>
    <property type="evidence" value="ECO:0007669"/>
    <property type="project" value="UniProtKB-KW"/>
</dbReference>
<evidence type="ECO:0000259" key="7">
    <source>
        <dbReference type="PROSITE" id="PS51185"/>
    </source>
</evidence>
<dbReference type="Proteomes" id="UP000770661">
    <property type="component" value="Unassembled WGS sequence"/>
</dbReference>
<evidence type="ECO:0000256" key="6">
    <source>
        <dbReference type="SAM" id="SignalP"/>
    </source>
</evidence>
<dbReference type="InterPro" id="IPR045864">
    <property type="entry name" value="aa-tRNA-synth_II/BPL/LPL"/>
</dbReference>
<dbReference type="SUPFAM" id="SSF47060">
    <property type="entry name" value="S15/NS1 RNA-binding domain"/>
    <property type="match status" value="1"/>
</dbReference>
<sequence length="233" mass="25921">MVARKLCVLLPLSPLSRVFNTGTSLCVLLPPSPLSRVLATGTSRGTSLCVWARQSYATQAGWGAKKHAATRQIKLHAALLTMDAEMERQLAPLRASCKEQGDLVRKLKADGAPEVDVKREVQQLKARKKELEDTILKLSPADTFDRAKMNDLIKRRFFYDSSFAIYGGITGQYDYGPMGCDLVDNILAEWHKHFVIQERMLKVNCSILTPEPVLKASGHVDKFADYMVKVSGL</sequence>
<keyword evidence="2" id="KW-0547">Nucleotide-binding</keyword>
<dbReference type="InterPro" id="IPR000738">
    <property type="entry name" value="WHEP-TRS_dom"/>
</dbReference>
<evidence type="ECO:0000256" key="5">
    <source>
        <dbReference type="ARBA" id="ARBA00023146"/>
    </source>
</evidence>
<proteinExistence type="predicted"/>
<dbReference type="PROSITE" id="PS00762">
    <property type="entry name" value="WHEP_TRS_1"/>
    <property type="match status" value="1"/>
</dbReference>
<evidence type="ECO:0000313" key="9">
    <source>
        <dbReference type="Proteomes" id="UP000770661"/>
    </source>
</evidence>
<protein>
    <submittedName>
        <fullName evidence="8">Glycine--tRNA ligase</fullName>
    </submittedName>
</protein>
<reference evidence="8" key="1">
    <citation type="submission" date="2020-07" db="EMBL/GenBank/DDBJ databases">
        <title>The High-quality genome of the commercially important snow crab, Chionoecetes opilio.</title>
        <authorList>
            <person name="Jeong J.-H."/>
            <person name="Ryu S."/>
        </authorList>
    </citation>
    <scope>NUCLEOTIDE SEQUENCE</scope>
    <source>
        <strain evidence="8">MADBK_172401_WGS</strain>
        <tissue evidence="8">Digestive gland</tissue>
    </source>
</reference>
<keyword evidence="6" id="KW-0732">Signal</keyword>
<feature type="domain" description="WHEP-TRS" evidence="7">
    <location>
        <begin position="89"/>
        <end position="145"/>
    </location>
</feature>
<gene>
    <name evidence="8" type="primary">SYG_1</name>
    <name evidence="8" type="ORF">GWK47_047404</name>
</gene>
<dbReference type="GO" id="GO:0004820">
    <property type="term" value="F:glycine-tRNA ligase activity"/>
    <property type="evidence" value="ECO:0007669"/>
    <property type="project" value="TreeGrafter"/>
</dbReference>
<keyword evidence="4" id="KW-0648">Protein biosynthesis</keyword>
<feature type="chain" id="PRO_5035304906" evidence="6">
    <location>
        <begin position="19"/>
        <end position="233"/>
    </location>
</feature>
<dbReference type="SMART" id="SM00991">
    <property type="entry name" value="WHEP-TRS"/>
    <property type="match status" value="1"/>
</dbReference>
<accession>A0A8J5CSS1</accession>
<evidence type="ECO:0000313" key="8">
    <source>
        <dbReference type="EMBL" id="KAG0720964.1"/>
    </source>
</evidence>
<evidence type="ECO:0000256" key="1">
    <source>
        <dbReference type="ARBA" id="ARBA00022598"/>
    </source>
</evidence>
<keyword evidence="5" id="KW-0030">Aminoacyl-tRNA synthetase</keyword>
<dbReference type="InterPro" id="IPR027031">
    <property type="entry name" value="Gly-tRNA_synthase/POLG2"/>
</dbReference>